<accession>A0A6J6ARM9</accession>
<evidence type="ECO:0000256" key="3">
    <source>
        <dbReference type="ARBA" id="ARBA00022490"/>
    </source>
</evidence>
<comment type="subcellular location">
    <subcellularLocation>
        <location evidence="1">Cytoplasm</location>
    </subcellularLocation>
</comment>
<feature type="region of interest" description="Disordered" evidence="16">
    <location>
        <begin position="1"/>
        <end position="35"/>
    </location>
</feature>
<evidence type="ECO:0000313" key="18">
    <source>
        <dbReference type="EMBL" id="CAB4372921.1"/>
    </source>
</evidence>
<evidence type="ECO:0000256" key="4">
    <source>
        <dbReference type="ARBA" id="ARBA00022618"/>
    </source>
</evidence>
<evidence type="ECO:0000256" key="14">
    <source>
        <dbReference type="ARBA" id="ARBA00042842"/>
    </source>
</evidence>
<evidence type="ECO:0000256" key="5">
    <source>
        <dbReference type="ARBA" id="ARBA00022679"/>
    </source>
</evidence>
<evidence type="ECO:0000256" key="9">
    <source>
        <dbReference type="ARBA" id="ARBA00023316"/>
    </source>
</evidence>
<dbReference type="CDD" id="cd01555">
    <property type="entry name" value="UdpNAET"/>
    <property type="match status" value="1"/>
</dbReference>
<evidence type="ECO:0000256" key="10">
    <source>
        <dbReference type="ARBA" id="ARBA00038367"/>
    </source>
</evidence>
<dbReference type="GO" id="GO:0009252">
    <property type="term" value="P:peptidoglycan biosynthetic process"/>
    <property type="evidence" value="ECO:0007669"/>
    <property type="project" value="UniProtKB-KW"/>
</dbReference>
<evidence type="ECO:0000256" key="1">
    <source>
        <dbReference type="ARBA" id="ARBA00004496"/>
    </source>
</evidence>
<comment type="catalytic activity">
    <reaction evidence="15">
        <text>phosphoenolpyruvate + UDP-N-acetyl-alpha-D-glucosamine = UDP-N-acetyl-3-O-(1-carboxyvinyl)-alpha-D-glucosamine + phosphate</text>
        <dbReference type="Rhea" id="RHEA:18681"/>
        <dbReference type="ChEBI" id="CHEBI:43474"/>
        <dbReference type="ChEBI" id="CHEBI:57705"/>
        <dbReference type="ChEBI" id="CHEBI:58702"/>
        <dbReference type="ChEBI" id="CHEBI:68483"/>
        <dbReference type="EC" id="2.5.1.7"/>
    </reaction>
</comment>
<name>A0A6J6ARM9_9ZZZZ</name>
<keyword evidence="3" id="KW-0963">Cytoplasm</keyword>
<comment type="pathway">
    <text evidence="2">Cell wall biogenesis; peptidoglycan biosynthesis.</text>
</comment>
<keyword evidence="9" id="KW-0961">Cell wall biogenesis/degradation</keyword>
<evidence type="ECO:0000259" key="17">
    <source>
        <dbReference type="Pfam" id="PF00275"/>
    </source>
</evidence>
<dbReference type="NCBIfam" id="NF006873">
    <property type="entry name" value="PRK09369.1"/>
    <property type="match status" value="1"/>
</dbReference>
<dbReference type="AlphaFoldDB" id="A0A6J6ARM9"/>
<dbReference type="EMBL" id="CAEUNJ010000130">
    <property type="protein sequence ID" value="CAB4372921.1"/>
    <property type="molecule type" value="Genomic_DNA"/>
</dbReference>
<feature type="compositionally biased region" description="Pro residues" evidence="16">
    <location>
        <begin position="21"/>
        <end position="30"/>
    </location>
</feature>
<keyword evidence="8" id="KW-0131">Cell cycle</keyword>
<dbReference type="EC" id="2.5.1.7" evidence="11"/>
<evidence type="ECO:0000256" key="7">
    <source>
        <dbReference type="ARBA" id="ARBA00022984"/>
    </source>
</evidence>
<dbReference type="GO" id="GO:0008360">
    <property type="term" value="P:regulation of cell shape"/>
    <property type="evidence" value="ECO:0007669"/>
    <property type="project" value="UniProtKB-KW"/>
</dbReference>
<dbReference type="InterPro" id="IPR036968">
    <property type="entry name" value="Enolpyruvate_Tfrase_sf"/>
</dbReference>
<dbReference type="GO" id="GO:0071555">
    <property type="term" value="P:cell wall organization"/>
    <property type="evidence" value="ECO:0007669"/>
    <property type="project" value="UniProtKB-KW"/>
</dbReference>
<dbReference type="GO" id="GO:0019277">
    <property type="term" value="P:UDP-N-acetylgalactosamine biosynthetic process"/>
    <property type="evidence" value="ECO:0007669"/>
    <property type="project" value="InterPro"/>
</dbReference>
<dbReference type="PANTHER" id="PTHR43783:SF1">
    <property type="entry name" value="UDP-N-ACETYLGLUCOSAMINE 1-CARBOXYVINYLTRANSFERASE"/>
    <property type="match status" value="1"/>
</dbReference>
<dbReference type="SUPFAM" id="SSF55205">
    <property type="entry name" value="EPT/RTPC-like"/>
    <property type="match status" value="1"/>
</dbReference>
<comment type="similarity">
    <text evidence="10">Belongs to the EPSP synthase family. MurA subfamily.</text>
</comment>
<evidence type="ECO:0000256" key="15">
    <source>
        <dbReference type="ARBA" id="ARBA00047527"/>
    </source>
</evidence>
<reference evidence="18" key="1">
    <citation type="submission" date="2020-05" db="EMBL/GenBank/DDBJ databases">
        <authorList>
            <person name="Chiriac C."/>
            <person name="Salcher M."/>
            <person name="Ghai R."/>
            <person name="Kavagutti S V."/>
        </authorList>
    </citation>
    <scope>NUCLEOTIDE SEQUENCE</scope>
</reference>
<dbReference type="NCBIfam" id="TIGR01072">
    <property type="entry name" value="murA"/>
    <property type="match status" value="1"/>
</dbReference>
<gene>
    <name evidence="18" type="ORF">UFOPK4201_01972</name>
</gene>
<proteinExistence type="inferred from homology"/>
<dbReference type="InterPro" id="IPR001986">
    <property type="entry name" value="Enolpyruvate_Tfrase_dom"/>
</dbReference>
<dbReference type="InterPro" id="IPR005750">
    <property type="entry name" value="UDP_GlcNAc_COvinyl_MurA"/>
</dbReference>
<evidence type="ECO:0000256" key="2">
    <source>
        <dbReference type="ARBA" id="ARBA00004752"/>
    </source>
</evidence>
<sequence length="504" mass="53507">MSRITEGVSPGGRSGDVEPSNPTPATPSTPRPVSSVAPTVITFSAITSNATLTSAPYDQGPMAIPPTSDLPDTMLVRGGQPVSGEIHVRGSKNALPKAMVAALLTVEPCRLTNIAAITDIGVVDELISIAGGTVVHENDTVVITAHEFRALGEDDVMRLHAASRIPVLTTAVSLHRTGHAVVAAPGGCSIGPRPVDFHLNVLRSFGARDTHHEDIIELHADHMRGARIALPFPSVGATEQFLFASVLAEGDSELSNAAIEPEILDLIAVLQKMGAIISVEPNRTIRVTGVSELGGFEHRVIGDRLEAASWASLALATGGTITVHGVQQQLFSTFLNMYRRAGGDFTIDADGDTLTFHRARRMLRPLALETDVHPGFMTDWQSPFVTALTQADGVSVVHETVYEDRLGYTDALRSLGAQIQVFTECLGPTRCRFGAANHRHSAVVVGPTKLHGAELVVPDLRAGFSYVIAAAAAEGESLIHGVDLLDRGYADFRTKLTAVGVEHR</sequence>
<evidence type="ECO:0000256" key="8">
    <source>
        <dbReference type="ARBA" id="ARBA00023306"/>
    </source>
</evidence>
<dbReference type="Pfam" id="PF00275">
    <property type="entry name" value="EPSP_synthase"/>
    <property type="match status" value="1"/>
</dbReference>
<dbReference type="GO" id="GO:0005737">
    <property type="term" value="C:cytoplasm"/>
    <property type="evidence" value="ECO:0007669"/>
    <property type="project" value="UniProtKB-SubCell"/>
</dbReference>
<organism evidence="18">
    <name type="scientific">freshwater metagenome</name>
    <dbReference type="NCBI Taxonomy" id="449393"/>
    <lineage>
        <taxon>unclassified sequences</taxon>
        <taxon>metagenomes</taxon>
        <taxon>ecological metagenomes</taxon>
    </lineage>
</organism>
<evidence type="ECO:0000256" key="6">
    <source>
        <dbReference type="ARBA" id="ARBA00022960"/>
    </source>
</evidence>
<dbReference type="PANTHER" id="PTHR43783">
    <property type="entry name" value="UDP-N-ACETYLGLUCOSAMINE 1-CARBOXYVINYLTRANSFERASE"/>
    <property type="match status" value="1"/>
</dbReference>
<keyword evidence="6" id="KW-0133">Cell shape</keyword>
<protein>
    <recommendedName>
        <fullName evidence="12">UDP-N-acetylglucosamine 1-carboxyvinyltransferase</fullName>
        <ecNumber evidence="11">2.5.1.7</ecNumber>
    </recommendedName>
    <alternativeName>
        <fullName evidence="13">Enoylpyruvate transferase</fullName>
    </alternativeName>
    <alternativeName>
        <fullName evidence="14">UDP-N-acetylglucosamine enolpyruvyl transferase</fullName>
    </alternativeName>
</protein>
<evidence type="ECO:0000256" key="13">
    <source>
        <dbReference type="ARBA" id="ARBA00042443"/>
    </source>
</evidence>
<keyword evidence="5" id="KW-0808">Transferase</keyword>
<dbReference type="Gene3D" id="3.65.10.10">
    <property type="entry name" value="Enolpyruvate transferase domain"/>
    <property type="match status" value="2"/>
</dbReference>
<dbReference type="InterPro" id="IPR050068">
    <property type="entry name" value="MurA_subfamily"/>
</dbReference>
<keyword evidence="7" id="KW-0573">Peptidoglycan synthesis</keyword>
<keyword evidence="4" id="KW-0132">Cell division</keyword>
<evidence type="ECO:0000256" key="11">
    <source>
        <dbReference type="ARBA" id="ARBA00039108"/>
    </source>
</evidence>
<dbReference type="InterPro" id="IPR013792">
    <property type="entry name" value="RNA3'P_cycl/enolpyr_Trfase_a/b"/>
</dbReference>
<evidence type="ECO:0000256" key="16">
    <source>
        <dbReference type="SAM" id="MobiDB-lite"/>
    </source>
</evidence>
<feature type="domain" description="Enolpyruvate transferase" evidence="17">
    <location>
        <begin position="76"/>
        <end position="496"/>
    </location>
</feature>
<dbReference type="GO" id="GO:0008760">
    <property type="term" value="F:UDP-N-acetylglucosamine 1-carboxyvinyltransferase activity"/>
    <property type="evidence" value="ECO:0007669"/>
    <property type="project" value="UniProtKB-EC"/>
</dbReference>
<dbReference type="GO" id="GO:0051301">
    <property type="term" value="P:cell division"/>
    <property type="evidence" value="ECO:0007669"/>
    <property type="project" value="UniProtKB-KW"/>
</dbReference>
<evidence type="ECO:0000256" key="12">
    <source>
        <dbReference type="ARBA" id="ARBA00039754"/>
    </source>
</evidence>